<keyword evidence="5" id="KW-1185">Reference proteome</keyword>
<dbReference type="CDD" id="cd20886">
    <property type="entry name" value="C1_RASSF5"/>
    <property type="match status" value="1"/>
</dbReference>
<name>A0A6P7I7H3_9TELE</name>
<evidence type="ECO:0000256" key="2">
    <source>
        <dbReference type="ARBA" id="ARBA00022833"/>
    </source>
</evidence>
<evidence type="ECO:0000256" key="1">
    <source>
        <dbReference type="ARBA" id="ARBA00022723"/>
    </source>
</evidence>
<dbReference type="Proteomes" id="UP000515145">
    <property type="component" value="Chromosome 2"/>
</dbReference>
<dbReference type="RefSeq" id="XP_028256314.1">
    <property type="nucleotide sequence ID" value="XM_028400513.1"/>
</dbReference>
<feature type="compositionally biased region" description="Basic and acidic residues" evidence="3">
    <location>
        <begin position="139"/>
        <end position="155"/>
    </location>
</feature>
<dbReference type="AlphaFoldDB" id="A0A6P7I7H3"/>
<protein>
    <submittedName>
        <fullName evidence="6">Uncharacterized protein LOC114432482</fullName>
    </submittedName>
</protein>
<feature type="domain" description="Phorbol-ester/DAG-type" evidence="4">
    <location>
        <begin position="153"/>
        <end position="198"/>
    </location>
</feature>
<dbReference type="GeneID" id="114432482"/>
<evidence type="ECO:0000313" key="6">
    <source>
        <dbReference type="RefSeq" id="XP_028256314.1"/>
    </source>
</evidence>
<evidence type="ECO:0000259" key="4">
    <source>
        <dbReference type="PROSITE" id="PS50081"/>
    </source>
</evidence>
<feature type="region of interest" description="Disordered" evidence="3">
    <location>
        <begin position="71"/>
        <end position="157"/>
    </location>
</feature>
<dbReference type="InterPro" id="IPR046349">
    <property type="entry name" value="C1-like_sf"/>
</dbReference>
<keyword evidence="2" id="KW-0862">Zinc</keyword>
<evidence type="ECO:0000313" key="5">
    <source>
        <dbReference type="Proteomes" id="UP000515145"/>
    </source>
</evidence>
<dbReference type="SUPFAM" id="SSF57889">
    <property type="entry name" value="Cysteine-rich domain"/>
    <property type="match status" value="1"/>
</dbReference>
<sequence>MFNVVHQGRKYVPTPRSTLTDDSTLTVQAVNIIKSPGTLKEASEGTWPPLGARMRISKANKGAVVVRAVRQHTSPQPASLEAVWSERGQPEVEARSPERRNEAEAAGMERRGGGGAGGGPPRSRRKGFKPPDVRTIFTTEEKDPRVEQETGEGHSFEPGGEDTWCDVCCCYIFQHGVTCTGCKYACHAACQDRVSLDCHPAASPISQDQLNNNTQLHYRE</sequence>
<dbReference type="Gene3D" id="3.30.60.20">
    <property type="match status" value="1"/>
</dbReference>
<evidence type="ECO:0000256" key="3">
    <source>
        <dbReference type="SAM" id="MobiDB-lite"/>
    </source>
</evidence>
<keyword evidence="1" id="KW-0479">Metal-binding</keyword>
<dbReference type="GO" id="GO:0046872">
    <property type="term" value="F:metal ion binding"/>
    <property type="evidence" value="ECO:0007669"/>
    <property type="project" value="UniProtKB-KW"/>
</dbReference>
<dbReference type="InterPro" id="IPR002219">
    <property type="entry name" value="PKC_DAG/PE"/>
</dbReference>
<dbReference type="InParanoid" id="A0A6P7I7H3"/>
<dbReference type="OrthoDB" id="74314at2759"/>
<dbReference type="PROSITE" id="PS00479">
    <property type="entry name" value="ZF_DAG_PE_1"/>
    <property type="match status" value="1"/>
</dbReference>
<dbReference type="PROSITE" id="PS50081">
    <property type="entry name" value="ZF_DAG_PE_2"/>
    <property type="match status" value="1"/>
</dbReference>
<proteinExistence type="predicted"/>
<feature type="compositionally biased region" description="Basic and acidic residues" evidence="3">
    <location>
        <begin position="88"/>
        <end position="112"/>
    </location>
</feature>
<reference evidence="6" key="1">
    <citation type="submission" date="2025-08" db="UniProtKB">
        <authorList>
            <consortium name="RefSeq"/>
        </authorList>
    </citation>
    <scope>IDENTIFICATION</scope>
</reference>
<gene>
    <name evidence="6" type="primary">LOC114432482</name>
</gene>
<accession>A0A6P7I7H3</accession>
<dbReference type="SMART" id="SM00109">
    <property type="entry name" value="C1"/>
    <property type="match status" value="1"/>
</dbReference>
<organism evidence="5 6">
    <name type="scientific">Parambassis ranga</name>
    <name type="common">Indian glassy fish</name>
    <dbReference type="NCBI Taxonomy" id="210632"/>
    <lineage>
        <taxon>Eukaryota</taxon>
        <taxon>Metazoa</taxon>
        <taxon>Chordata</taxon>
        <taxon>Craniata</taxon>
        <taxon>Vertebrata</taxon>
        <taxon>Euteleostomi</taxon>
        <taxon>Actinopterygii</taxon>
        <taxon>Neopterygii</taxon>
        <taxon>Teleostei</taxon>
        <taxon>Neoteleostei</taxon>
        <taxon>Acanthomorphata</taxon>
        <taxon>Ovalentaria</taxon>
        <taxon>Ambassidae</taxon>
        <taxon>Parambassis</taxon>
    </lineage>
</organism>